<evidence type="ECO:0000313" key="10">
    <source>
        <dbReference type="EMBL" id="PMB75898.1"/>
    </source>
</evidence>
<dbReference type="PANTHER" id="PTHR11352">
    <property type="entry name" value="PROLIFERATING CELL NUCLEAR ANTIGEN"/>
    <property type="match status" value="1"/>
</dbReference>
<protein>
    <recommendedName>
        <fullName evidence="4">DNA polymerase sliding clamp</fullName>
    </recommendedName>
    <alternativeName>
        <fullName evidence="4">Proliferating cell nuclear antigen homolog</fullName>
        <shortName evidence="4">PCNA</shortName>
    </alternativeName>
</protein>
<evidence type="ECO:0000256" key="3">
    <source>
        <dbReference type="ARBA" id="ARBA00023125"/>
    </source>
</evidence>
<dbReference type="Gene3D" id="3.70.10.10">
    <property type="match status" value="1"/>
</dbReference>
<dbReference type="Pfam" id="PF02747">
    <property type="entry name" value="PCNA_C"/>
    <property type="match status" value="1"/>
</dbReference>
<dbReference type="EMBL" id="DSFH01000001">
    <property type="protein sequence ID" value="HEW63440.1"/>
    <property type="molecule type" value="Genomic_DNA"/>
</dbReference>
<dbReference type="PANTHER" id="PTHR11352:SF0">
    <property type="entry name" value="PROLIFERATING CELL NUCLEAR ANTIGEN"/>
    <property type="match status" value="1"/>
</dbReference>
<reference evidence="10 11" key="1">
    <citation type="submission" date="2018-01" db="EMBL/GenBank/DDBJ databases">
        <title>Metagenomic assembled genomes from two thermal pools in the Uzon Caldera, Kamchatka, Russia.</title>
        <authorList>
            <person name="Wilkins L."/>
            <person name="Ettinger C."/>
        </authorList>
    </citation>
    <scope>NUCLEOTIDE SEQUENCE [LARGE SCALE GENOMIC DNA]</scope>
    <source>
        <strain evidence="10">ZAV-06</strain>
    </source>
</reference>
<evidence type="ECO:0000256" key="6">
    <source>
        <dbReference type="RuleBase" id="RU003673"/>
    </source>
</evidence>
<dbReference type="AlphaFoldDB" id="A0A2J6N7R6"/>
<dbReference type="SUPFAM" id="SSF55979">
    <property type="entry name" value="DNA clamp"/>
    <property type="match status" value="2"/>
</dbReference>
<comment type="function">
    <text evidence="4">Sliding clamp subunit that acts as a moving platform for DNA processing. Responsible for tethering the catalytic subunit of DNA polymerase and other proteins to DNA during high-speed replication.</text>
</comment>
<sequence>MNGLASVKIVYPDAKIFKSLFESMSKLIDEIRLEINENGLEIRAIDSANVALMSVSFPKESFSEFIINEKKSVGLNLSTLVKMMKRVRKEDRFEIEINEDEISLRLIGTTKREFKVNNLEVAIPEIPEGGIEFSTRLKVISEPLKHALKDLELVGNQAIFEFDGNEKLMISSVGEGKYEMQLTKSSGSIIEVISGNPAKSTYSVEYLLNLLSLTKIADTISISFSSQMPIKLEIDLPTGGNISYLLAPAIV</sequence>
<keyword evidence="3 4" id="KW-0238">DNA-binding</keyword>
<dbReference type="HAMAP" id="MF_00317">
    <property type="entry name" value="DNApol_clamp_arch"/>
    <property type="match status" value="1"/>
</dbReference>
<feature type="domain" description="Proliferating cell nuclear antigen PCNA C-terminal" evidence="8">
    <location>
        <begin position="184"/>
        <end position="248"/>
    </location>
</feature>
<evidence type="ECO:0000313" key="11">
    <source>
        <dbReference type="Proteomes" id="UP000237153"/>
    </source>
</evidence>
<dbReference type="Pfam" id="PF00705">
    <property type="entry name" value="PCNA_N"/>
    <property type="match status" value="1"/>
</dbReference>
<dbReference type="GO" id="GO:0006272">
    <property type="term" value="P:leading strand elongation"/>
    <property type="evidence" value="ECO:0007669"/>
    <property type="project" value="TreeGrafter"/>
</dbReference>
<feature type="domain" description="Proliferating cell nuclear antigen PCNA N-terminal" evidence="7">
    <location>
        <begin position="13"/>
        <end position="122"/>
    </location>
</feature>
<comment type="similarity">
    <text evidence="1 4 5">Belongs to the PCNA family.</text>
</comment>
<dbReference type="EMBL" id="PNIM01000004">
    <property type="protein sequence ID" value="PMB75898.1"/>
    <property type="molecule type" value="Genomic_DNA"/>
</dbReference>
<accession>A0A2J6N7R6</accession>
<organism evidence="10 11">
    <name type="scientific">Fervidicoccus fontis</name>
    <dbReference type="NCBI Taxonomy" id="683846"/>
    <lineage>
        <taxon>Archaea</taxon>
        <taxon>Thermoproteota</taxon>
        <taxon>Thermoprotei</taxon>
        <taxon>Fervidicoccales</taxon>
        <taxon>Fervidicoccaceae</taxon>
        <taxon>Fervidicoccus</taxon>
    </lineage>
</organism>
<dbReference type="Proteomes" id="UP000237153">
    <property type="component" value="Unassembled WGS sequence"/>
</dbReference>
<dbReference type="GO" id="GO:0030337">
    <property type="term" value="F:DNA polymerase processivity factor activity"/>
    <property type="evidence" value="ECO:0007669"/>
    <property type="project" value="UniProtKB-UniRule"/>
</dbReference>
<dbReference type="GO" id="GO:0006275">
    <property type="term" value="P:regulation of DNA replication"/>
    <property type="evidence" value="ECO:0007669"/>
    <property type="project" value="UniProtKB-UniRule"/>
</dbReference>
<name>A0A2J6N7R6_9CREN</name>
<dbReference type="NCBIfam" id="NF002221">
    <property type="entry name" value="PRK01115.1-4"/>
    <property type="match status" value="1"/>
</dbReference>
<evidence type="ECO:0000256" key="4">
    <source>
        <dbReference type="HAMAP-Rule" id="MF_00317"/>
    </source>
</evidence>
<evidence type="ECO:0000259" key="8">
    <source>
        <dbReference type="Pfam" id="PF02747"/>
    </source>
</evidence>
<evidence type="ECO:0000256" key="5">
    <source>
        <dbReference type="RuleBase" id="RU003671"/>
    </source>
</evidence>
<proteinExistence type="inferred from homology"/>
<evidence type="ECO:0000256" key="1">
    <source>
        <dbReference type="ARBA" id="ARBA00010462"/>
    </source>
</evidence>
<gene>
    <name evidence="4" type="primary">pcn</name>
    <name evidence="10" type="ORF">C0188_01010</name>
    <name evidence="9" type="ORF">ENO39_00025</name>
</gene>
<dbReference type="CDD" id="cd00577">
    <property type="entry name" value="PCNA"/>
    <property type="match status" value="1"/>
</dbReference>
<dbReference type="GO" id="GO:0003677">
    <property type="term" value="F:DNA binding"/>
    <property type="evidence" value="ECO:0007669"/>
    <property type="project" value="UniProtKB-UniRule"/>
</dbReference>
<dbReference type="InterPro" id="IPR022648">
    <property type="entry name" value="Pr_cel_nuc_antig_N"/>
</dbReference>
<dbReference type="Proteomes" id="UP000886076">
    <property type="component" value="Unassembled WGS sequence"/>
</dbReference>
<reference evidence="9" key="2">
    <citation type="journal article" date="2020" name="mSystems">
        <title>Genome- and Community-Level Interaction Insights into Carbon Utilization and Element Cycling Functions of Hydrothermarchaeota in Hydrothermal Sediment.</title>
        <authorList>
            <person name="Zhou Z."/>
            <person name="Liu Y."/>
            <person name="Xu W."/>
            <person name="Pan J."/>
            <person name="Luo Z.H."/>
            <person name="Li M."/>
        </authorList>
    </citation>
    <scope>NUCLEOTIDE SEQUENCE [LARGE SCALE GENOMIC DNA]</scope>
    <source>
        <strain evidence="9">SpSt-1261</strain>
    </source>
</reference>
<comment type="function">
    <text evidence="6">Sliding clamp subunit. Responsible for tethering the catalytic subunit of DNA polymerase to DNA during high-speed replication.</text>
</comment>
<comment type="subunit">
    <text evidence="4">Homotrimer. The subunits circularize to form a toroid; DNA passes through its center. Replication factor C (RFC) is required to load the toroid on the DNA.</text>
</comment>
<evidence type="ECO:0000256" key="2">
    <source>
        <dbReference type="ARBA" id="ARBA00022705"/>
    </source>
</evidence>
<keyword evidence="2 4" id="KW-0235">DNA replication</keyword>
<dbReference type="RefSeq" id="WP_272984684.1">
    <property type="nucleotide sequence ID" value="NZ_DSFH01000001.1"/>
</dbReference>
<evidence type="ECO:0000313" key="9">
    <source>
        <dbReference type="EMBL" id="HEW63440.1"/>
    </source>
</evidence>
<comment type="caution">
    <text evidence="10">The sequence shown here is derived from an EMBL/GenBank/DDBJ whole genome shotgun (WGS) entry which is preliminary data.</text>
</comment>
<dbReference type="InterPro" id="IPR046938">
    <property type="entry name" value="DNA_clamp_sf"/>
</dbReference>
<dbReference type="PRINTS" id="PR00339">
    <property type="entry name" value="PCNACYCLIN"/>
</dbReference>
<dbReference type="InterPro" id="IPR000730">
    <property type="entry name" value="Pr_cel_nuc_antig"/>
</dbReference>
<evidence type="ECO:0000259" key="7">
    <source>
        <dbReference type="Pfam" id="PF00705"/>
    </source>
</evidence>
<dbReference type="InterPro" id="IPR022649">
    <property type="entry name" value="Pr_cel_nuc_antig_C"/>
</dbReference>